<proteinExistence type="predicted"/>
<accession>A0A2N0NLM0</accession>
<dbReference type="AlphaFoldDB" id="A0A2N0NLM0"/>
<dbReference type="EMBL" id="LLXJ01004761">
    <property type="protein sequence ID" value="PKB95467.1"/>
    <property type="molecule type" value="Genomic_DNA"/>
</dbReference>
<evidence type="ECO:0000313" key="2">
    <source>
        <dbReference type="EMBL" id="PKB95467.1"/>
    </source>
</evidence>
<evidence type="ECO:0000313" key="3">
    <source>
        <dbReference type="Proteomes" id="UP000232722"/>
    </source>
</evidence>
<feature type="region of interest" description="Disordered" evidence="1">
    <location>
        <begin position="41"/>
        <end position="78"/>
    </location>
</feature>
<reference evidence="2 3" key="2">
    <citation type="submission" date="2017-09" db="EMBL/GenBank/DDBJ databases">
        <title>Extensive intraspecific genome diversity in a model arbuscular mycorrhizal fungus.</title>
        <authorList>
            <person name="Chen E.C."/>
            <person name="Morin E."/>
            <person name="Beaudet D."/>
            <person name="Noel J."/>
            <person name="Ndikumana S."/>
            <person name="Charron P."/>
            <person name="St-Onge C."/>
            <person name="Giorgi J."/>
            <person name="Grigoriev I.V."/>
            <person name="Roux C."/>
            <person name="Martin F.M."/>
            <person name="Corradi N."/>
        </authorList>
    </citation>
    <scope>NUCLEOTIDE SEQUENCE [LARGE SCALE GENOMIC DNA]</scope>
    <source>
        <strain evidence="2 3">A5</strain>
    </source>
</reference>
<sequence>MLKVEQWVVKTNEHLLPENPLKAKEDGWVLEAISIEESQERALNPNRTAEISERKAEGKKEGRCMEEVSRTSPSSSRAIQAEVMEEGDESLVGQNEPSVYIDCTESGRILSSILSLLSLWKGERAGEARCLMADFLDKAGMLRAQPGQGL</sequence>
<dbReference type="Proteomes" id="UP000232722">
    <property type="component" value="Unassembled WGS sequence"/>
</dbReference>
<gene>
    <name evidence="2" type="ORF">RhiirA5_436669</name>
</gene>
<evidence type="ECO:0000256" key="1">
    <source>
        <dbReference type="SAM" id="MobiDB-lite"/>
    </source>
</evidence>
<name>A0A2N0NLM0_9GLOM</name>
<feature type="compositionally biased region" description="Basic and acidic residues" evidence="1">
    <location>
        <begin position="50"/>
        <end position="69"/>
    </location>
</feature>
<organism evidence="2 3">
    <name type="scientific">Rhizophagus irregularis</name>
    <dbReference type="NCBI Taxonomy" id="588596"/>
    <lineage>
        <taxon>Eukaryota</taxon>
        <taxon>Fungi</taxon>
        <taxon>Fungi incertae sedis</taxon>
        <taxon>Mucoromycota</taxon>
        <taxon>Glomeromycotina</taxon>
        <taxon>Glomeromycetes</taxon>
        <taxon>Glomerales</taxon>
        <taxon>Glomeraceae</taxon>
        <taxon>Rhizophagus</taxon>
    </lineage>
</organism>
<protein>
    <submittedName>
        <fullName evidence="2">Uncharacterized protein</fullName>
    </submittedName>
</protein>
<reference evidence="2 3" key="1">
    <citation type="submission" date="2016-04" db="EMBL/GenBank/DDBJ databases">
        <title>Genome analyses suggest a sexual origin of heterokaryosis in a supposedly ancient asexual fungus.</title>
        <authorList>
            <person name="Ropars J."/>
            <person name="Sedzielewska K."/>
            <person name="Noel J."/>
            <person name="Charron P."/>
            <person name="Farinelli L."/>
            <person name="Marton T."/>
            <person name="Kruger M."/>
            <person name="Pelin A."/>
            <person name="Brachmann A."/>
            <person name="Corradi N."/>
        </authorList>
    </citation>
    <scope>NUCLEOTIDE SEQUENCE [LARGE SCALE GENOMIC DNA]</scope>
    <source>
        <strain evidence="2 3">A5</strain>
    </source>
</reference>
<comment type="caution">
    <text evidence="2">The sequence shown here is derived from an EMBL/GenBank/DDBJ whole genome shotgun (WGS) entry which is preliminary data.</text>
</comment>